<dbReference type="SUPFAM" id="SSF46785">
    <property type="entry name" value="Winged helix' DNA-binding domain"/>
    <property type="match status" value="1"/>
</dbReference>
<dbReference type="PRINTS" id="PR00039">
    <property type="entry name" value="HTHLYSR"/>
</dbReference>
<evidence type="ECO:0000256" key="3">
    <source>
        <dbReference type="ARBA" id="ARBA00023125"/>
    </source>
</evidence>
<evidence type="ECO:0000313" key="6">
    <source>
        <dbReference type="EMBL" id="PLW76574.1"/>
    </source>
</evidence>
<dbReference type="GO" id="GO:0006351">
    <property type="term" value="P:DNA-templated transcription"/>
    <property type="evidence" value="ECO:0007669"/>
    <property type="project" value="TreeGrafter"/>
</dbReference>
<dbReference type="PROSITE" id="PS50931">
    <property type="entry name" value="HTH_LYSR"/>
    <property type="match status" value="1"/>
</dbReference>
<dbReference type="RefSeq" id="WP_101534465.1">
    <property type="nucleotide sequence ID" value="NZ_PKUQ01000026.1"/>
</dbReference>
<keyword evidence="3" id="KW-0238">DNA-binding</keyword>
<dbReference type="InterPro" id="IPR058163">
    <property type="entry name" value="LysR-type_TF_proteobact-type"/>
</dbReference>
<dbReference type="Pfam" id="PF00126">
    <property type="entry name" value="HTH_1"/>
    <property type="match status" value="1"/>
</dbReference>
<sequence length="292" mass="32754">MLDGKINLIWLRTFEAAARHLNFTDASVELGLTQTAVSLHIRSLESKLGRKLFLRRARHLKLTEIGQAYVPTVRQALADINLVTTSLFGPMTTNMITVRAPISTSTLWLAPRLPLFRQEFPEIDLRLVSSIWTESAHQEDVDVEIRLGRGDWPDAQSEKLSDESIVPICSRAHYKTITGVEDFLRGPLIHILGHEGNWPQYFAAQGLSTPVHMPQYYIDTTTAAMALVAANGGFATVIERLVHSRITGTAEFVIAGPPISFSQSHYLMHPTSKQATPPEVEIFENWLRRQFS</sequence>
<evidence type="ECO:0000259" key="5">
    <source>
        <dbReference type="PROSITE" id="PS50931"/>
    </source>
</evidence>
<comment type="caution">
    <text evidence="6">The sequence shown here is derived from an EMBL/GenBank/DDBJ whole genome shotgun (WGS) entry which is preliminary data.</text>
</comment>
<evidence type="ECO:0000256" key="2">
    <source>
        <dbReference type="ARBA" id="ARBA00023015"/>
    </source>
</evidence>
<accession>A0A2N5XQ12</accession>
<evidence type="ECO:0000313" key="7">
    <source>
        <dbReference type="Proteomes" id="UP000234881"/>
    </source>
</evidence>
<gene>
    <name evidence="6" type="ORF">C0081_13980</name>
</gene>
<name>A0A2N5XQ12_9HYPH</name>
<proteinExistence type="inferred from homology"/>
<dbReference type="InterPro" id="IPR036388">
    <property type="entry name" value="WH-like_DNA-bd_sf"/>
</dbReference>
<dbReference type="GO" id="GO:0003700">
    <property type="term" value="F:DNA-binding transcription factor activity"/>
    <property type="evidence" value="ECO:0007669"/>
    <property type="project" value="InterPro"/>
</dbReference>
<evidence type="ECO:0000256" key="4">
    <source>
        <dbReference type="ARBA" id="ARBA00023163"/>
    </source>
</evidence>
<dbReference type="PANTHER" id="PTHR30537">
    <property type="entry name" value="HTH-TYPE TRANSCRIPTIONAL REGULATOR"/>
    <property type="match status" value="1"/>
</dbReference>
<keyword evidence="7" id="KW-1185">Reference proteome</keyword>
<dbReference type="InterPro" id="IPR000847">
    <property type="entry name" value="LysR_HTH_N"/>
</dbReference>
<dbReference type="Pfam" id="PF03466">
    <property type="entry name" value="LysR_substrate"/>
    <property type="match status" value="1"/>
</dbReference>
<organism evidence="6 7">
    <name type="scientific">Cohaesibacter celericrescens</name>
    <dbReference type="NCBI Taxonomy" id="2067669"/>
    <lineage>
        <taxon>Bacteria</taxon>
        <taxon>Pseudomonadati</taxon>
        <taxon>Pseudomonadota</taxon>
        <taxon>Alphaproteobacteria</taxon>
        <taxon>Hyphomicrobiales</taxon>
        <taxon>Cohaesibacteraceae</taxon>
    </lineage>
</organism>
<protein>
    <submittedName>
        <fullName evidence="6">LysR family transcriptional regulator</fullName>
    </submittedName>
</protein>
<dbReference type="SUPFAM" id="SSF53850">
    <property type="entry name" value="Periplasmic binding protein-like II"/>
    <property type="match status" value="1"/>
</dbReference>
<dbReference type="OrthoDB" id="9807765at2"/>
<feature type="domain" description="HTH lysR-type" evidence="5">
    <location>
        <begin position="6"/>
        <end position="63"/>
    </location>
</feature>
<reference evidence="6 7" key="1">
    <citation type="submission" date="2018-01" db="EMBL/GenBank/DDBJ databases">
        <title>The draft genome sequence of Cohaesibacter sp. H1304.</title>
        <authorList>
            <person name="Wang N.-N."/>
            <person name="Du Z.-J."/>
        </authorList>
    </citation>
    <scope>NUCLEOTIDE SEQUENCE [LARGE SCALE GENOMIC DNA]</scope>
    <source>
        <strain evidence="6 7">H1304</strain>
    </source>
</reference>
<keyword evidence="2" id="KW-0805">Transcription regulation</keyword>
<dbReference type="Gene3D" id="3.40.190.10">
    <property type="entry name" value="Periplasmic binding protein-like II"/>
    <property type="match status" value="2"/>
</dbReference>
<dbReference type="AlphaFoldDB" id="A0A2N5XQ12"/>
<dbReference type="Proteomes" id="UP000234881">
    <property type="component" value="Unassembled WGS sequence"/>
</dbReference>
<dbReference type="InterPro" id="IPR005119">
    <property type="entry name" value="LysR_subst-bd"/>
</dbReference>
<comment type="similarity">
    <text evidence="1">Belongs to the LysR transcriptional regulatory family.</text>
</comment>
<dbReference type="GO" id="GO:0043565">
    <property type="term" value="F:sequence-specific DNA binding"/>
    <property type="evidence" value="ECO:0007669"/>
    <property type="project" value="TreeGrafter"/>
</dbReference>
<keyword evidence="4" id="KW-0804">Transcription</keyword>
<dbReference type="InterPro" id="IPR036390">
    <property type="entry name" value="WH_DNA-bd_sf"/>
</dbReference>
<dbReference type="EMBL" id="PKUQ01000026">
    <property type="protein sequence ID" value="PLW76574.1"/>
    <property type="molecule type" value="Genomic_DNA"/>
</dbReference>
<dbReference type="Gene3D" id="1.10.10.10">
    <property type="entry name" value="Winged helix-like DNA-binding domain superfamily/Winged helix DNA-binding domain"/>
    <property type="match status" value="1"/>
</dbReference>
<evidence type="ECO:0000256" key="1">
    <source>
        <dbReference type="ARBA" id="ARBA00009437"/>
    </source>
</evidence>
<dbReference type="PANTHER" id="PTHR30537:SF26">
    <property type="entry name" value="GLYCINE CLEAVAGE SYSTEM TRANSCRIPTIONAL ACTIVATOR"/>
    <property type="match status" value="1"/>
</dbReference>